<keyword evidence="5" id="KW-0732">Signal</keyword>
<evidence type="ECO:0000256" key="5">
    <source>
        <dbReference type="ARBA" id="ARBA00022729"/>
    </source>
</evidence>
<dbReference type="CDD" id="cd21115">
    <property type="entry name" value="legumain_C"/>
    <property type="match status" value="1"/>
</dbReference>
<dbReference type="EC" id="3.4.22.34" evidence="3"/>
<dbReference type="InterPro" id="IPR048501">
    <property type="entry name" value="Legum_prodom"/>
</dbReference>
<evidence type="ECO:0000256" key="6">
    <source>
        <dbReference type="ARBA" id="ARBA00022801"/>
    </source>
</evidence>
<dbReference type="PANTHER" id="PTHR12000">
    <property type="entry name" value="HEMOGLOBINASE FAMILY MEMBER"/>
    <property type="match status" value="1"/>
</dbReference>
<evidence type="ECO:0000256" key="7">
    <source>
        <dbReference type="ARBA" id="ARBA00022807"/>
    </source>
</evidence>
<dbReference type="InterPro" id="IPR001096">
    <property type="entry name" value="Peptidase_C13"/>
</dbReference>
<keyword evidence="13" id="KW-1185">Reference proteome</keyword>
<dbReference type="Gene3D" id="1.10.132.130">
    <property type="match status" value="1"/>
</dbReference>
<dbReference type="FunFam" id="3.40.50.1460:FF:000006">
    <property type="entry name" value="Legumain"/>
    <property type="match status" value="1"/>
</dbReference>
<evidence type="ECO:0000256" key="10">
    <source>
        <dbReference type="PIRSR" id="PIRSR019663-1"/>
    </source>
</evidence>
<comment type="function">
    <text evidence="8">This protease is used by the parasite for degradation of the host globin.</text>
</comment>
<evidence type="ECO:0000256" key="4">
    <source>
        <dbReference type="ARBA" id="ARBA00022670"/>
    </source>
</evidence>
<proteinExistence type="inferred from homology"/>
<dbReference type="GO" id="GO:0006624">
    <property type="term" value="P:vacuolar protein processing"/>
    <property type="evidence" value="ECO:0007669"/>
    <property type="project" value="TreeGrafter"/>
</dbReference>
<dbReference type="AlphaFoldDB" id="A0A8S3YZJ6"/>
<accession>A0A8S3YZJ6</accession>
<dbReference type="Gene3D" id="3.40.50.1460">
    <property type="match status" value="1"/>
</dbReference>
<dbReference type="Pfam" id="PF01650">
    <property type="entry name" value="Peptidase_C13"/>
    <property type="match status" value="1"/>
</dbReference>
<comment type="catalytic activity">
    <reaction evidence="1">
        <text>Hydrolysis of proteins and small molecule substrates at -Asn-|-Xaa- bonds.</text>
        <dbReference type="EC" id="3.4.22.34"/>
    </reaction>
</comment>
<keyword evidence="4" id="KW-0645">Protease</keyword>
<feature type="active site" evidence="10">
    <location>
        <position position="71"/>
    </location>
</feature>
<evidence type="ECO:0000256" key="2">
    <source>
        <dbReference type="ARBA" id="ARBA00009941"/>
    </source>
</evidence>
<protein>
    <recommendedName>
        <fullName evidence="9">Hemoglobinase</fullName>
        <ecNumber evidence="3">3.4.22.34</ecNumber>
    </recommendedName>
</protein>
<dbReference type="PANTHER" id="PTHR12000:SF42">
    <property type="entry name" value="LEGUMAIN"/>
    <property type="match status" value="1"/>
</dbReference>
<dbReference type="Proteomes" id="UP000678393">
    <property type="component" value="Unassembled WGS sequence"/>
</dbReference>
<dbReference type="InterPro" id="IPR046427">
    <property type="entry name" value="Legumain_prodom_sf"/>
</dbReference>
<dbReference type="PRINTS" id="PR00776">
    <property type="entry name" value="HEMOGLOBNASE"/>
</dbReference>
<evidence type="ECO:0000313" key="13">
    <source>
        <dbReference type="Proteomes" id="UP000678393"/>
    </source>
</evidence>
<keyword evidence="6" id="KW-0378">Hydrolase</keyword>
<reference evidence="12" key="1">
    <citation type="submission" date="2021-04" db="EMBL/GenBank/DDBJ databases">
        <authorList>
            <consortium name="Molecular Ecology Group"/>
        </authorList>
    </citation>
    <scope>NUCLEOTIDE SEQUENCE</scope>
</reference>
<evidence type="ECO:0000256" key="9">
    <source>
        <dbReference type="ARBA" id="ARBA00069042"/>
    </source>
</evidence>
<organism evidence="12 13">
    <name type="scientific">Candidula unifasciata</name>
    <dbReference type="NCBI Taxonomy" id="100452"/>
    <lineage>
        <taxon>Eukaryota</taxon>
        <taxon>Metazoa</taxon>
        <taxon>Spiralia</taxon>
        <taxon>Lophotrochozoa</taxon>
        <taxon>Mollusca</taxon>
        <taxon>Gastropoda</taxon>
        <taxon>Heterobranchia</taxon>
        <taxon>Euthyneura</taxon>
        <taxon>Panpulmonata</taxon>
        <taxon>Eupulmonata</taxon>
        <taxon>Stylommatophora</taxon>
        <taxon>Helicina</taxon>
        <taxon>Helicoidea</taxon>
        <taxon>Geomitridae</taxon>
        <taxon>Candidula</taxon>
    </lineage>
</organism>
<evidence type="ECO:0000256" key="1">
    <source>
        <dbReference type="ARBA" id="ARBA00000810"/>
    </source>
</evidence>
<dbReference type="GO" id="GO:0051603">
    <property type="term" value="P:proteolysis involved in protein catabolic process"/>
    <property type="evidence" value="ECO:0007669"/>
    <property type="project" value="TreeGrafter"/>
</dbReference>
<comment type="similarity">
    <text evidence="2">Belongs to the peptidase C13 family.</text>
</comment>
<feature type="domain" description="Legumain prodomain" evidence="11">
    <location>
        <begin position="298"/>
        <end position="351"/>
    </location>
</feature>
<evidence type="ECO:0000256" key="8">
    <source>
        <dbReference type="ARBA" id="ARBA00055993"/>
    </source>
</evidence>
<evidence type="ECO:0000313" key="12">
    <source>
        <dbReference type="EMBL" id="CAG5120650.1"/>
    </source>
</evidence>
<dbReference type="GO" id="GO:0004197">
    <property type="term" value="F:cysteine-type endopeptidase activity"/>
    <property type="evidence" value="ECO:0007669"/>
    <property type="project" value="UniProtKB-EC"/>
</dbReference>
<evidence type="ECO:0000256" key="3">
    <source>
        <dbReference type="ARBA" id="ARBA00012628"/>
    </source>
</evidence>
<keyword evidence="7" id="KW-0788">Thiol protease</keyword>
<dbReference type="Pfam" id="PF20985">
    <property type="entry name" value="Legum_prodom"/>
    <property type="match status" value="1"/>
</dbReference>
<comment type="caution">
    <text evidence="12">The sequence shown here is derived from an EMBL/GenBank/DDBJ whole genome shotgun (WGS) entry which is preliminary data.</text>
</comment>
<dbReference type="EMBL" id="CAJHNH020000945">
    <property type="protein sequence ID" value="CAG5120650.1"/>
    <property type="molecule type" value="Genomic_DNA"/>
</dbReference>
<dbReference type="OrthoDB" id="9973749at2759"/>
<dbReference type="PIRSF" id="PIRSF019663">
    <property type="entry name" value="Legumain"/>
    <property type="match status" value="1"/>
</dbReference>
<feature type="non-terminal residue" evidence="12">
    <location>
        <position position="364"/>
    </location>
</feature>
<sequence length="364" mass="40763">NPFPGNVINKPGGPNVYPGVPKDYIGEDVTPAVFLKVLTGDSEGIKNLLGREGKVIKSGPDDRVFVNFADHGAPGILAFPSEMLHADDLNKAIKSMYKNKQYKQMVFYVEACESGSMFDGLLEADINVFATTAANPDESSYACYFDEARSTYLGDVYSVMWMEDSDKENLSQETLQKQFKIVRTETNTSHVTEYGDLTMGGLKVADFQGNLTSRSLNFFPMLKYHPTVDAVPSEDVSMHILKKKMEKAVGVEGIKYKAALQALLQRKQETVKFFQKLVALMTKFDLYDIFLRATIKFSDFKCYKESLRLIQELCPGMKLVQNDYALRKLRVLANMCETDIPKEQIWAAIGKVAFESSICAVTAM</sequence>
<dbReference type="GO" id="GO:0005773">
    <property type="term" value="C:vacuole"/>
    <property type="evidence" value="ECO:0007669"/>
    <property type="project" value="GOC"/>
</dbReference>
<name>A0A8S3YZJ6_9EUPU</name>
<evidence type="ECO:0000259" key="11">
    <source>
        <dbReference type="Pfam" id="PF20985"/>
    </source>
</evidence>
<gene>
    <name evidence="12" type="ORF">CUNI_LOCUS6208</name>
</gene>
<feature type="active site" description="Nucleophile" evidence="10">
    <location>
        <position position="112"/>
    </location>
</feature>